<keyword evidence="1" id="KW-0732">Signal</keyword>
<dbReference type="RefSeq" id="WP_183622669.1">
    <property type="nucleotide sequence ID" value="NZ_JACIDX010000002.1"/>
</dbReference>
<dbReference type="AlphaFoldDB" id="A0A7W6CLP9"/>
<dbReference type="Gene3D" id="3.30.450.150">
    <property type="entry name" value="Haem-degrading domain"/>
    <property type="match status" value="1"/>
</dbReference>
<dbReference type="InterPro" id="IPR038084">
    <property type="entry name" value="PduO/GlcC-like_sf"/>
</dbReference>
<proteinExistence type="predicted"/>
<dbReference type="Proteomes" id="UP000548867">
    <property type="component" value="Unassembled WGS sequence"/>
</dbReference>
<dbReference type="EMBL" id="JACIDX010000002">
    <property type="protein sequence ID" value="MBB3953767.1"/>
    <property type="molecule type" value="Genomic_DNA"/>
</dbReference>
<evidence type="ECO:0000313" key="3">
    <source>
        <dbReference type="Proteomes" id="UP000548867"/>
    </source>
</evidence>
<reference evidence="2 3" key="1">
    <citation type="submission" date="2020-08" db="EMBL/GenBank/DDBJ databases">
        <title>Genomic Encyclopedia of Type Strains, Phase IV (KMG-IV): sequencing the most valuable type-strain genomes for metagenomic binning, comparative biology and taxonomic classification.</title>
        <authorList>
            <person name="Goeker M."/>
        </authorList>
    </citation>
    <scope>NUCLEOTIDE SEQUENCE [LARGE SCALE GENOMIC DNA]</scope>
    <source>
        <strain evidence="2 3">DSM 27057</strain>
    </source>
</reference>
<comment type="caution">
    <text evidence="2">The sequence shown here is derived from an EMBL/GenBank/DDBJ whole genome shotgun (WGS) entry which is preliminary data.</text>
</comment>
<dbReference type="SUPFAM" id="SSF143744">
    <property type="entry name" value="GlcG-like"/>
    <property type="match status" value="1"/>
</dbReference>
<organism evidence="2 3">
    <name type="scientific">Novosphingobium sediminicola</name>
    <dbReference type="NCBI Taxonomy" id="563162"/>
    <lineage>
        <taxon>Bacteria</taxon>
        <taxon>Pseudomonadati</taxon>
        <taxon>Pseudomonadota</taxon>
        <taxon>Alphaproteobacteria</taxon>
        <taxon>Sphingomonadales</taxon>
        <taxon>Sphingomonadaceae</taxon>
        <taxon>Novosphingobium</taxon>
    </lineage>
</organism>
<name>A0A7W6CLP9_9SPHN</name>
<feature type="signal peptide" evidence="1">
    <location>
        <begin position="1"/>
        <end position="23"/>
    </location>
</feature>
<dbReference type="PANTHER" id="PTHR34309:SF10">
    <property type="entry name" value="SLR1406 PROTEIN"/>
    <property type="match status" value="1"/>
</dbReference>
<feature type="chain" id="PRO_5030770026" evidence="1">
    <location>
        <begin position="24"/>
        <end position="176"/>
    </location>
</feature>
<evidence type="ECO:0000313" key="2">
    <source>
        <dbReference type="EMBL" id="MBB3953767.1"/>
    </source>
</evidence>
<evidence type="ECO:0000256" key="1">
    <source>
        <dbReference type="SAM" id="SignalP"/>
    </source>
</evidence>
<accession>A0A7W6CLP9</accession>
<dbReference type="InterPro" id="IPR005624">
    <property type="entry name" value="PduO/GlcC-like"/>
</dbReference>
<dbReference type="InterPro" id="IPR052517">
    <property type="entry name" value="GlcG_carb_metab_protein"/>
</dbReference>
<sequence length="176" mass="18289">MHHKISMALGAVIALAMVPSAQAQTAPQSAPPPAKPVSAAMITLAQAVRIAQNTLTACAAKQETAAVSITDADGNLRVALSADGLNPVGLRTAPLKSTTVMQFRQSTRVLGERLEKDAAFRDGPGKDPRYFFHPGALPLYRGGQFIGVLAVGGGHDKDEACALEALAKEPDLKVAP</sequence>
<dbReference type="Pfam" id="PF03928">
    <property type="entry name" value="HbpS-like"/>
    <property type="match status" value="1"/>
</dbReference>
<keyword evidence="3" id="KW-1185">Reference proteome</keyword>
<protein>
    <submittedName>
        <fullName evidence="2">Uncharacterized protein GlcG (DUF336 family)</fullName>
    </submittedName>
</protein>
<gene>
    <name evidence="2" type="ORF">GGR38_000694</name>
</gene>
<dbReference type="PANTHER" id="PTHR34309">
    <property type="entry name" value="SLR1406 PROTEIN"/>
    <property type="match status" value="1"/>
</dbReference>